<comment type="caution">
    <text evidence="3">The sequence shown here is derived from an EMBL/GenBank/DDBJ whole genome shotgun (WGS) entry which is preliminary data.</text>
</comment>
<keyword evidence="2" id="KW-1133">Transmembrane helix</keyword>
<keyword evidence="2" id="KW-0812">Transmembrane</keyword>
<evidence type="ECO:0000313" key="4">
    <source>
        <dbReference type="Proteomes" id="UP001501321"/>
    </source>
</evidence>
<sequence>MNLWLWIGLPLLFLLGIFLNAIKDMKRLEKQVPKFLDKVRPQAYDDDEDEYPAKPDEKRPAKDKPESPADKQPPQR</sequence>
<gene>
    <name evidence="3" type="ORF">GCM10023095_15440</name>
</gene>
<proteinExistence type="predicted"/>
<evidence type="ECO:0000313" key="3">
    <source>
        <dbReference type="EMBL" id="GAA4497963.1"/>
    </source>
</evidence>
<keyword evidence="2" id="KW-0472">Membrane</keyword>
<feature type="compositionally biased region" description="Basic and acidic residues" evidence="1">
    <location>
        <begin position="51"/>
        <end position="69"/>
    </location>
</feature>
<dbReference type="RefSeq" id="WP_345011907.1">
    <property type="nucleotide sequence ID" value="NZ_BAABFC010000010.1"/>
</dbReference>
<feature type="transmembrane region" description="Helical" evidence="2">
    <location>
        <begin position="6"/>
        <end position="22"/>
    </location>
</feature>
<evidence type="ECO:0000256" key="1">
    <source>
        <dbReference type="SAM" id="MobiDB-lite"/>
    </source>
</evidence>
<protein>
    <submittedName>
        <fullName evidence="3">Uncharacterized protein</fullName>
    </submittedName>
</protein>
<reference evidence="4" key="1">
    <citation type="journal article" date="2019" name="Int. J. Syst. Evol. Microbiol.">
        <title>The Global Catalogue of Microorganisms (GCM) 10K type strain sequencing project: providing services to taxonomists for standard genome sequencing and annotation.</title>
        <authorList>
            <consortium name="The Broad Institute Genomics Platform"/>
            <consortium name="The Broad Institute Genome Sequencing Center for Infectious Disease"/>
            <person name="Wu L."/>
            <person name="Ma J."/>
        </authorList>
    </citation>
    <scope>NUCLEOTIDE SEQUENCE [LARGE SCALE GENOMIC DNA]</scope>
    <source>
        <strain evidence="4">JCM 32226</strain>
    </source>
</reference>
<feature type="region of interest" description="Disordered" evidence="1">
    <location>
        <begin position="38"/>
        <end position="76"/>
    </location>
</feature>
<dbReference type="Proteomes" id="UP001501321">
    <property type="component" value="Unassembled WGS sequence"/>
</dbReference>
<dbReference type="EMBL" id="BAABFC010000010">
    <property type="protein sequence ID" value="GAA4497963.1"/>
    <property type="molecule type" value="Genomic_DNA"/>
</dbReference>
<evidence type="ECO:0000256" key="2">
    <source>
        <dbReference type="SAM" id="Phobius"/>
    </source>
</evidence>
<organism evidence="3 4">
    <name type="scientific">Pseudaeromonas paramecii</name>
    <dbReference type="NCBI Taxonomy" id="2138166"/>
    <lineage>
        <taxon>Bacteria</taxon>
        <taxon>Pseudomonadati</taxon>
        <taxon>Pseudomonadota</taxon>
        <taxon>Gammaproteobacteria</taxon>
        <taxon>Aeromonadales</taxon>
        <taxon>Aeromonadaceae</taxon>
        <taxon>Pseudaeromonas</taxon>
    </lineage>
</organism>
<keyword evidence="4" id="KW-1185">Reference proteome</keyword>
<name>A0ABP8Q8C6_9GAMM</name>
<accession>A0ABP8Q8C6</accession>